<protein>
    <submittedName>
        <fullName evidence="1">Reverse transcriptase</fullName>
    </submittedName>
</protein>
<organism evidence="1 2">
    <name type="scientific">Gossypium australe</name>
    <dbReference type="NCBI Taxonomy" id="47621"/>
    <lineage>
        <taxon>Eukaryota</taxon>
        <taxon>Viridiplantae</taxon>
        <taxon>Streptophyta</taxon>
        <taxon>Embryophyta</taxon>
        <taxon>Tracheophyta</taxon>
        <taxon>Spermatophyta</taxon>
        <taxon>Magnoliopsida</taxon>
        <taxon>eudicotyledons</taxon>
        <taxon>Gunneridae</taxon>
        <taxon>Pentapetalae</taxon>
        <taxon>rosids</taxon>
        <taxon>malvids</taxon>
        <taxon>Malvales</taxon>
        <taxon>Malvaceae</taxon>
        <taxon>Malvoideae</taxon>
        <taxon>Gossypium</taxon>
    </lineage>
</organism>
<dbReference type="Proteomes" id="UP000325315">
    <property type="component" value="Unassembled WGS sequence"/>
</dbReference>
<sequence>MGDKNTAFFHKSASQWKRKNEVKGLKDEFGTLKTETKEMEKMATNYFKELFSSKGISDCSGLLESF</sequence>
<gene>
    <name evidence="1" type="ORF">EPI10_022134</name>
</gene>
<reference evidence="2" key="1">
    <citation type="journal article" date="2019" name="Plant Biotechnol. J.">
        <title>Genome sequencing of the Australian wild diploid species Gossypium australe highlights disease resistance and delayed gland morphogenesis.</title>
        <authorList>
            <person name="Cai Y."/>
            <person name="Cai X."/>
            <person name="Wang Q."/>
            <person name="Wang P."/>
            <person name="Zhang Y."/>
            <person name="Cai C."/>
            <person name="Xu Y."/>
            <person name="Wang K."/>
            <person name="Zhou Z."/>
            <person name="Wang C."/>
            <person name="Geng S."/>
            <person name="Li B."/>
            <person name="Dong Q."/>
            <person name="Hou Y."/>
            <person name="Wang H."/>
            <person name="Ai P."/>
            <person name="Liu Z."/>
            <person name="Yi F."/>
            <person name="Sun M."/>
            <person name="An G."/>
            <person name="Cheng J."/>
            <person name="Zhang Y."/>
            <person name="Shi Q."/>
            <person name="Xie Y."/>
            <person name="Shi X."/>
            <person name="Chang Y."/>
            <person name="Huang F."/>
            <person name="Chen Y."/>
            <person name="Hong S."/>
            <person name="Mi L."/>
            <person name="Sun Q."/>
            <person name="Zhang L."/>
            <person name="Zhou B."/>
            <person name="Peng R."/>
            <person name="Zhang X."/>
            <person name="Liu F."/>
        </authorList>
    </citation>
    <scope>NUCLEOTIDE SEQUENCE [LARGE SCALE GENOMIC DNA]</scope>
    <source>
        <strain evidence="2">cv. PA1801</strain>
    </source>
</reference>
<keyword evidence="1" id="KW-0808">Transferase</keyword>
<keyword evidence="1" id="KW-0548">Nucleotidyltransferase</keyword>
<accession>A0A5B6WL52</accession>
<evidence type="ECO:0000313" key="1">
    <source>
        <dbReference type="EMBL" id="KAA3481797.1"/>
    </source>
</evidence>
<proteinExistence type="predicted"/>
<keyword evidence="2" id="KW-1185">Reference proteome</keyword>
<evidence type="ECO:0000313" key="2">
    <source>
        <dbReference type="Proteomes" id="UP000325315"/>
    </source>
</evidence>
<name>A0A5B6WL52_9ROSI</name>
<comment type="caution">
    <text evidence="1">The sequence shown here is derived from an EMBL/GenBank/DDBJ whole genome shotgun (WGS) entry which is preliminary data.</text>
</comment>
<dbReference type="AlphaFoldDB" id="A0A5B6WL52"/>
<keyword evidence="1" id="KW-0695">RNA-directed DNA polymerase</keyword>
<dbReference type="EMBL" id="SMMG02000003">
    <property type="protein sequence ID" value="KAA3481797.1"/>
    <property type="molecule type" value="Genomic_DNA"/>
</dbReference>
<dbReference type="GO" id="GO:0003964">
    <property type="term" value="F:RNA-directed DNA polymerase activity"/>
    <property type="evidence" value="ECO:0007669"/>
    <property type="project" value="UniProtKB-KW"/>
</dbReference>
<dbReference type="OrthoDB" id="999775at2759"/>